<evidence type="ECO:0000256" key="4">
    <source>
        <dbReference type="ARBA" id="ARBA00023136"/>
    </source>
</evidence>
<evidence type="ECO:0000313" key="9">
    <source>
        <dbReference type="Proteomes" id="UP000215902"/>
    </source>
</evidence>
<evidence type="ECO:0008006" key="10">
    <source>
        <dbReference type="Google" id="ProtNLM"/>
    </source>
</evidence>
<organism evidence="8 9">
    <name type="scientific">Macrostomum lignano</name>
    <dbReference type="NCBI Taxonomy" id="282301"/>
    <lineage>
        <taxon>Eukaryota</taxon>
        <taxon>Metazoa</taxon>
        <taxon>Spiralia</taxon>
        <taxon>Lophotrochozoa</taxon>
        <taxon>Platyhelminthes</taxon>
        <taxon>Rhabditophora</taxon>
        <taxon>Macrostomorpha</taxon>
        <taxon>Macrostomida</taxon>
        <taxon>Macrostomidae</taxon>
        <taxon>Macrostomum</taxon>
    </lineage>
</organism>
<dbReference type="EMBL" id="NIVC01001769">
    <property type="protein sequence ID" value="PAA64265.1"/>
    <property type="molecule type" value="Genomic_DNA"/>
</dbReference>
<keyword evidence="2 6" id="KW-0812">Transmembrane</keyword>
<evidence type="ECO:0000313" key="8">
    <source>
        <dbReference type="EMBL" id="PAA64265.1"/>
    </source>
</evidence>
<proteinExistence type="predicted"/>
<evidence type="ECO:0000256" key="1">
    <source>
        <dbReference type="ARBA" id="ARBA00004370"/>
    </source>
</evidence>
<protein>
    <recommendedName>
        <fullName evidence="10">CX domain-containing protein</fullName>
    </recommendedName>
</protein>
<comment type="caution">
    <text evidence="8">The sequence shown here is derived from an EMBL/GenBank/DDBJ whole genome shotgun (WGS) entry which is preliminary data.</text>
</comment>
<keyword evidence="4 6" id="KW-0472">Membrane</keyword>
<evidence type="ECO:0000256" key="2">
    <source>
        <dbReference type="ARBA" id="ARBA00022692"/>
    </source>
</evidence>
<dbReference type="AlphaFoldDB" id="A0A267ERU3"/>
<gene>
    <name evidence="8" type="ORF">BOX15_Mlig022124g1</name>
</gene>
<dbReference type="GO" id="GO:0016020">
    <property type="term" value="C:membrane"/>
    <property type="evidence" value="ECO:0007669"/>
    <property type="project" value="UniProtKB-SubCell"/>
</dbReference>
<dbReference type="Proteomes" id="UP000215902">
    <property type="component" value="Unassembled WGS sequence"/>
</dbReference>
<dbReference type="PANTHER" id="PTHR31395:SF23">
    <property type="entry name" value="GEO05642P1"/>
    <property type="match status" value="1"/>
</dbReference>
<name>A0A267ERU3_9PLAT</name>
<evidence type="ECO:0000256" key="5">
    <source>
        <dbReference type="SAM" id="MobiDB-lite"/>
    </source>
</evidence>
<feature type="signal peptide" evidence="7">
    <location>
        <begin position="1"/>
        <end position="20"/>
    </location>
</feature>
<feature type="region of interest" description="Disordered" evidence="5">
    <location>
        <begin position="182"/>
        <end position="277"/>
    </location>
</feature>
<keyword evidence="7" id="KW-0732">Signal</keyword>
<accession>A0A267ERU3</accession>
<feature type="chain" id="PRO_5013306478" description="CX domain-containing protein" evidence="7">
    <location>
        <begin position="21"/>
        <end position="277"/>
    </location>
</feature>
<reference evidence="8 9" key="1">
    <citation type="submission" date="2017-06" db="EMBL/GenBank/DDBJ databases">
        <title>A platform for efficient transgenesis in Macrostomum lignano, a flatworm model organism for stem cell research.</title>
        <authorList>
            <person name="Berezikov E."/>
        </authorList>
    </citation>
    <scope>NUCLEOTIDE SEQUENCE [LARGE SCALE GENOMIC DNA]</scope>
    <source>
        <strain evidence="8">DV1</strain>
        <tissue evidence="8">Whole organism</tissue>
    </source>
</reference>
<evidence type="ECO:0000256" key="7">
    <source>
        <dbReference type="SAM" id="SignalP"/>
    </source>
</evidence>
<evidence type="ECO:0000256" key="6">
    <source>
        <dbReference type="SAM" id="Phobius"/>
    </source>
</evidence>
<keyword evidence="3 6" id="KW-1133">Transmembrane helix</keyword>
<keyword evidence="9" id="KW-1185">Reference proteome</keyword>
<comment type="subcellular location">
    <subcellularLocation>
        <location evidence="1">Membrane</location>
    </subcellularLocation>
</comment>
<dbReference type="PANTHER" id="PTHR31395">
    <property type="entry name" value="SHISA"/>
    <property type="match status" value="1"/>
</dbReference>
<sequence length="277" mass="31086">MNRQSVVILFISLLPSAVICNTSSSSQAKFKGGVPASESMLRNDTVYISDKIRHLLVDPSTGLFKSNVNFEVITVCFARRFDHSRGSRQYEMFVCPEQSGATQVATYSGLVSRGKTKSYCCGAKAKQWCCDFIEFSDKHREEQKRLSKVLIAIICVGSFAVVILIVLIVACIHHSCSRQNGRSSSQGFQKQEQQQHGSQQQQQQQQQQQSYQGLQLQQDSLSHQQAHPYGGFTQPQVRPEYPPMHQQSPEQYPPPPPPPPYMYSGSNDSIQQAPQKQ</sequence>
<evidence type="ECO:0000256" key="3">
    <source>
        <dbReference type="ARBA" id="ARBA00022989"/>
    </source>
</evidence>
<dbReference type="InterPro" id="IPR026910">
    <property type="entry name" value="Shisa"/>
</dbReference>
<feature type="compositionally biased region" description="Polar residues" evidence="5">
    <location>
        <begin position="264"/>
        <end position="277"/>
    </location>
</feature>
<feature type="compositionally biased region" description="Pro residues" evidence="5">
    <location>
        <begin position="251"/>
        <end position="261"/>
    </location>
</feature>
<feature type="compositionally biased region" description="Low complexity" evidence="5">
    <location>
        <begin position="183"/>
        <end position="227"/>
    </location>
</feature>
<feature type="transmembrane region" description="Helical" evidence="6">
    <location>
        <begin position="149"/>
        <end position="172"/>
    </location>
</feature>